<evidence type="ECO:0000313" key="4">
    <source>
        <dbReference type="Proteomes" id="UP000748308"/>
    </source>
</evidence>
<accession>A0A937X851</accession>
<dbReference type="InterPro" id="IPR038726">
    <property type="entry name" value="PDDEXK_AddAB-type"/>
</dbReference>
<dbReference type="InterPro" id="IPR027417">
    <property type="entry name" value="P-loop_NTPase"/>
</dbReference>
<name>A0A937X851_UNCEI</name>
<feature type="region of interest" description="Disordered" evidence="1">
    <location>
        <begin position="36"/>
        <end position="55"/>
    </location>
</feature>
<dbReference type="AlphaFoldDB" id="A0A937X851"/>
<proteinExistence type="predicted"/>
<dbReference type="Gene3D" id="3.30.160.800">
    <property type="match status" value="1"/>
</dbReference>
<evidence type="ECO:0000313" key="3">
    <source>
        <dbReference type="EMBL" id="MBM3317663.1"/>
    </source>
</evidence>
<dbReference type="InterPro" id="IPR011604">
    <property type="entry name" value="PDDEXK-like_dom_sf"/>
</dbReference>
<organism evidence="3 4">
    <name type="scientific">Eiseniibacteriota bacterium</name>
    <dbReference type="NCBI Taxonomy" id="2212470"/>
    <lineage>
        <taxon>Bacteria</taxon>
        <taxon>Candidatus Eiseniibacteriota</taxon>
    </lineage>
</organism>
<feature type="domain" description="PD-(D/E)XK endonuclease-like" evidence="2">
    <location>
        <begin position="135"/>
        <end position="324"/>
    </location>
</feature>
<feature type="non-terminal residue" evidence="3">
    <location>
        <position position="1"/>
    </location>
</feature>
<comment type="caution">
    <text evidence="3">The sequence shown here is derived from an EMBL/GenBank/DDBJ whole genome shotgun (WGS) entry which is preliminary data.</text>
</comment>
<dbReference type="Gene3D" id="3.90.320.10">
    <property type="match status" value="1"/>
</dbReference>
<gene>
    <name evidence="3" type="ORF">FJY75_07400</name>
</gene>
<dbReference type="EMBL" id="VGIY01000161">
    <property type="protein sequence ID" value="MBM3317663.1"/>
    <property type="molecule type" value="Genomic_DNA"/>
</dbReference>
<protein>
    <submittedName>
        <fullName evidence="3">PD-(D/E)XK nuclease family protein</fullName>
    </submittedName>
</protein>
<evidence type="ECO:0000256" key="1">
    <source>
        <dbReference type="SAM" id="MobiDB-lite"/>
    </source>
</evidence>
<dbReference type="SUPFAM" id="SSF52540">
    <property type="entry name" value="P-loop containing nucleoside triphosphate hydrolases"/>
    <property type="match status" value="1"/>
</dbReference>
<dbReference type="Pfam" id="PF12705">
    <property type="entry name" value="PDDEXK_1"/>
    <property type="match status" value="2"/>
</dbReference>
<sequence>LFYVACTRAREELLLTRPALDAEGGGQEPSPYLAEVERSLGRSLSPAEEGAPGPLDRCLHAGEVEPLLARALGGLDGQGARRLAEEALAQLTDLPPLEAACARSRRLVEHLRDPLPERLDRRLAARLFPERVLSTSASRLETFASCPFRHFARHILRLEPRPEAILTPLSTGSAVHAALQRFFAGAPRRESADEAASRMGELFNELAREDEFRIFQEDPPSRYRWSVTRRETALFIRTEHRRLCASRFQPRAVELSFGLGARGGDPAEAERARRRLLEGPCLTSPDFPALELPLPADPAAGERAAGGRILLRGRIDRLDLRSGEGCGAATDGAVAADGAPAERGGAPAAVVFDYKRTGRGRAPGGELARGLDLQIATYLLAVRRVLGFVPLAGFYYSVGPRTRTTRPEEGEGNPYGFKLQGFRVSDSEEAIDPQKILITPRMRGDYKQSLDGVLGLAGEKIAGHGERIVRGVIRPAPVETGGRLPCDACDFAGVCRFDPTSMRAPGAPPADEEGG</sequence>
<evidence type="ECO:0000259" key="2">
    <source>
        <dbReference type="Pfam" id="PF12705"/>
    </source>
</evidence>
<feature type="domain" description="PD-(D/E)XK endonuclease-like" evidence="2">
    <location>
        <begin position="348"/>
        <end position="496"/>
    </location>
</feature>
<reference evidence="3" key="1">
    <citation type="submission" date="2019-03" db="EMBL/GenBank/DDBJ databases">
        <title>Lake Tanganyika Metagenome-Assembled Genomes (MAGs).</title>
        <authorList>
            <person name="Tran P."/>
        </authorList>
    </citation>
    <scope>NUCLEOTIDE SEQUENCE</scope>
    <source>
        <strain evidence="3">M_DeepCast_400m_m2_100</strain>
    </source>
</reference>
<dbReference type="Proteomes" id="UP000748308">
    <property type="component" value="Unassembled WGS sequence"/>
</dbReference>